<reference evidence="2 3" key="1">
    <citation type="journal article" date="2017" name="Front. Microbiol.">
        <title>Genome Sequence of Desulfurella amilsii Strain TR1 and Comparative Genomics of Desulfurellaceae Family.</title>
        <authorList>
            <person name="Florentino A.P."/>
            <person name="Stams A.J."/>
            <person name="Sanchez-Andrea I."/>
        </authorList>
    </citation>
    <scope>NUCLEOTIDE SEQUENCE [LARGE SCALE GENOMIC DNA]</scope>
    <source>
        <strain evidence="2 3">TR1</strain>
    </source>
</reference>
<name>A0A1X4XY81_9BACT</name>
<dbReference type="EMBL" id="MDSU01000016">
    <property type="protein sequence ID" value="OSS42502.1"/>
    <property type="molecule type" value="Genomic_DNA"/>
</dbReference>
<sequence>MGTENNNTTQSNTVTQSVTISNDSNSNAKSDNSVAEKQNSDLPYYYPKGKNGHYVFTPEELWDNNPNKPPGPVLDFLTKPTKETGELYLDWLNQRSEALAKSFMVLQELKDQEFAKHIQALKPITNSELLIVYVSVNQASANELLELQKIKAIFPNLQIMVYPIGDDPNAVVRMLYQYGFQNYVTQNNVVLNLAKIVSVTPSVYLFNRQTGNLLKAFAGGANAKEIIQAM</sequence>
<evidence type="ECO:0000313" key="2">
    <source>
        <dbReference type="EMBL" id="OSS42502.1"/>
    </source>
</evidence>
<dbReference type="Proteomes" id="UP000194141">
    <property type="component" value="Unassembled WGS sequence"/>
</dbReference>
<proteinExistence type="predicted"/>
<dbReference type="STRING" id="1562698.DESAMIL20_686"/>
<organism evidence="2 3">
    <name type="scientific">Desulfurella amilsii</name>
    <dbReference type="NCBI Taxonomy" id="1562698"/>
    <lineage>
        <taxon>Bacteria</taxon>
        <taxon>Pseudomonadati</taxon>
        <taxon>Campylobacterota</taxon>
        <taxon>Desulfurellia</taxon>
        <taxon>Desulfurellales</taxon>
        <taxon>Desulfurellaceae</taxon>
        <taxon>Desulfurella</taxon>
    </lineage>
</organism>
<evidence type="ECO:0000256" key="1">
    <source>
        <dbReference type="SAM" id="MobiDB-lite"/>
    </source>
</evidence>
<feature type="compositionally biased region" description="Low complexity" evidence="1">
    <location>
        <begin position="1"/>
        <end position="33"/>
    </location>
</feature>
<keyword evidence="3" id="KW-1185">Reference proteome</keyword>
<dbReference type="AlphaFoldDB" id="A0A1X4XY81"/>
<protein>
    <submittedName>
        <fullName evidence="2">Uncharacterized protein</fullName>
    </submittedName>
</protein>
<evidence type="ECO:0000313" key="3">
    <source>
        <dbReference type="Proteomes" id="UP000194141"/>
    </source>
</evidence>
<feature type="region of interest" description="Disordered" evidence="1">
    <location>
        <begin position="1"/>
        <end position="42"/>
    </location>
</feature>
<accession>A0A1X4XY81</accession>
<comment type="caution">
    <text evidence="2">The sequence shown here is derived from an EMBL/GenBank/DDBJ whole genome shotgun (WGS) entry which is preliminary data.</text>
</comment>
<gene>
    <name evidence="2" type="ORF">DESAMIL20_686</name>
</gene>